<proteinExistence type="predicted"/>
<organism evidence="1">
    <name type="scientific">marine metagenome</name>
    <dbReference type="NCBI Taxonomy" id="408172"/>
    <lineage>
        <taxon>unclassified sequences</taxon>
        <taxon>metagenomes</taxon>
        <taxon>ecological metagenomes</taxon>
    </lineage>
</organism>
<dbReference type="EMBL" id="UINC01002549">
    <property type="protein sequence ID" value="SUZ97875.1"/>
    <property type="molecule type" value="Genomic_DNA"/>
</dbReference>
<evidence type="ECO:0008006" key="2">
    <source>
        <dbReference type="Google" id="ProtNLM"/>
    </source>
</evidence>
<evidence type="ECO:0000313" key="1">
    <source>
        <dbReference type="EMBL" id="SUZ97875.1"/>
    </source>
</evidence>
<reference evidence="1" key="1">
    <citation type="submission" date="2018-05" db="EMBL/GenBank/DDBJ databases">
        <authorList>
            <person name="Lanie J.A."/>
            <person name="Ng W.-L."/>
            <person name="Kazmierczak K.M."/>
            <person name="Andrzejewski T.M."/>
            <person name="Davidsen T.M."/>
            <person name="Wayne K.J."/>
            <person name="Tettelin H."/>
            <person name="Glass J.I."/>
            <person name="Rusch D."/>
            <person name="Podicherti R."/>
            <person name="Tsui H.-C.T."/>
            <person name="Winkler M.E."/>
        </authorList>
    </citation>
    <scope>NUCLEOTIDE SEQUENCE</scope>
</reference>
<name>A0A381S182_9ZZZZ</name>
<dbReference type="AlphaFoldDB" id="A0A381S182"/>
<gene>
    <name evidence="1" type="ORF">METZ01_LOCUS50729</name>
</gene>
<sequence length="102" mass="11762">MKEKTVKMKNLHIVSIFVILLINCSYFTTKSNTNKMNMSSLINQGNAYWGKRVDPKSAKLAVLFYKKAFELNQTDLNLAASLSKAYYFQAYYVESDLTKRDT</sequence>
<accession>A0A381S182</accession>
<feature type="non-terminal residue" evidence="1">
    <location>
        <position position="102"/>
    </location>
</feature>
<protein>
    <recommendedName>
        <fullName evidence="2">Outer membrane lipoprotein BamD-like domain-containing protein</fullName>
    </recommendedName>
</protein>